<reference evidence="1" key="1">
    <citation type="journal article" date="2021" name="Genome Biol. Evol.">
        <title>A High-Quality Reference Genome for a Parasitic Bivalve with Doubly Uniparental Inheritance (Bivalvia: Unionida).</title>
        <authorList>
            <person name="Smith C.H."/>
        </authorList>
    </citation>
    <scope>NUCLEOTIDE SEQUENCE</scope>
    <source>
        <strain evidence="1">CHS0354</strain>
    </source>
</reference>
<evidence type="ECO:0000313" key="2">
    <source>
        <dbReference type="Proteomes" id="UP001195483"/>
    </source>
</evidence>
<reference evidence="1" key="3">
    <citation type="submission" date="2023-05" db="EMBL/GenBank/DDBJ databases">
        <authorList>
            <person name="Smith C.H."/>
        </authorList>
    </citation>
    <scope>NUCLEOTIDE SEQUENCE</scope>
    <source>
        <strain evidence="1">CHS0354</strain>
        <tissue evidence="1">Mantle</tissue>
    </source>
</reference>
<name>A0AAE0SBL2_9BIVA</name>
<protein>
    <submittedName>
        <fullName evidence="1">Uncharacterized protein</fullName>
    </submittedName>
</protein>
<accession>A0AAE0SBL2</accession>
<gene>
    <name evidence="1" type="ORF">CHS0354_007040</name>
</gene>
<organism evidence="1 2">
    <name type="scientific">Potamilus streckersoni</name>
    <dbReference type="NCBI Taxonomy" id="2493646"/>
    <lineage>
        <taxon>Eukaryota</taxon>
        <taxon>Metazoa</taxon>
        <taxon>Spiralia</taxon>
        <taxon>Lophotrochozoa</taxon>
        <taxon>Mollusca</taxon>
        <taxon>Bivalvia</taxon>
        <taxon>Autobranchia</taxon>
        <taxon>Heteroconchia</taxon>
        <taxon>Palaeoheterodonta</taxon>
        <taxon>Unionida</taxon>
        <taxon>Unionoidea</taxon>
        <taxon>Unionidae</taxon>
        <taxon>Ambleminae</taxon>
        <taxon>Lampsilini</taxon>
        <taxon>Potamilus</taxon>
    </lineage>
</organism>
<proteinExistence type="predicted"/>
<comment type="caution">
    <text evidence="1">The sequence shown here is derived from an EMBL/GenBank/DDBJ whole genome shotgun (WGS) entry which is preliminary data.</text>
</comment>
<dbReference type="EMBL" id="JAEAOA010000475">
    <property type="protein sequence ID" value="KAK3588894.1"/>
    <property type="molecule type" value="Genomic_DNA"/>
</dbReference>
<reference evidence="1" key="2">
    <citation type="journal article" date="2021" name="Genome Biol. Evol.">
        <title>Developing a high-quality reference genome for a parasitic bivalve with doubly uniparental inheritance (Bivalvia: Unionida).</title>
        <authorList>
            <person name="Smith C.H."/>
        </authorList>
    </citation>
    <scope>NUCLEOTIDE SEQUENCE</scope>
    <source>
        <strain evidence="1">CHS0354</strain>
        <tissue evidence="1">Mantle</tissue>
    </source>
</reference>
<keyword evidence="2" id="KW-1185">Reference proteome</keyword>
<dbReference type="Proteomes" id="UP001195483">
    <property type="component" value="Unassembled WGS sequence"/>
</dbReference>
<sequence length="136" mass="15401">MAMRPVHTSKRSVESSTLILSDFVEQHSKSVLVVKNHSATVQEKQELEADTLAFIDTMAPRSQTIICMELRMFRELKFSFVLMPQLEDAAPGLQNIYNEKDGQAGRKEVTTNVRLAPEYIGCNYEMDKLVAKQLPP</sequence>
<evidence type="ECO:0000313" key="1">
    <source>
        <dbReference type="EMBL" id="KAK3588894.1"/>
    </source>
</evidence>
<dbReference type="AlphaFoldDB" id="A0AAE0SBL2"/>